<dbReference type="InterPro" id="IPR012337">
    <property type="entry name" value="RNaseH-like_sf"/>
</dbReference>
<dbReference type="CDD" id="cd01647">
    <property type="entry name" value="RT_LTR"/>
    <property type="match status" value="1"/>
</dbReference>
<dbReference type="PANTHER" id="PTHR24559">
    <property type="entry name" value="TRANSPOSON TY3-I GAG-POL POLYPROTEIN"/>
    <property type="match status" value="1"/>
</dbReference>
<protein>
    <submittedName>
        <fullName evidence="3">Reverse transcriptase domain-containing protein</fullName>
    </submittedName>
</protein>
<keyword evidence="1" id="KW-0732">Signal</keyword>
<dbReference type="GO" id="GO:0003964">
    <property type="term" value="F:RNA-directed DNA polymerase activity"/>
    <property type="evidence" value="ECO:0007669"/>
    <property type="project" value="UniProtKB-KW"/>
</dbReference>
<dbReference type="Gene3D" id="3.30.70.270">
    <property type="match status" value="1"/>
</dbReference>
<sequence>MIRCEVMRTLASVKIKIMLILGLPCCLSSSSVRCLESDPYEAIRQAYLDGTDTESKPFEDPIDIETPESPLTIAPPTSLPESALPVLVPIHRALPVVKSPYRLAPSEMLELSNQLKELQEKGFIRPSHSPWGAPVLFVKKKDGSMRMCIDYRELNKLTIKNRYPLPRIDDLFDQLQGACCFSKIDLRSGYHQLRVREEDIPKTAFRTRYGHFEFTVMPFGLTNAPAIFMDLMNRVCKPYLDKFVIVFIDDILIYSKSEEEHEVHLKTILDLLKKEKLYAKFSKCEFWLKEVQFLGHVVNRDGIHVDPSKVESVKNWKIPESSTKIRSFLGLTDEAFSILKEKLCNALVLALPDGPDDFVVYCDALKQGFGYSKHPGAEKMYHDLEIFYWCLEALGTKLHMSTAYHPKTEGQSERTIQTLEDMLRACVMDFGGSWDTHLPLVEFSYNNSYHTSLIGPELVQETTEKIFQIKERLKTARSRQKSYHDKRHKPLEFKVRDRVLLKVSPWKGWYDLLRKESWHHGVQVPLDEIEIDENLRFVEETIEIVERDMKKLKRRRIPLVKVRWNSRQGAEYTWEHEDQFWKKYPHLFSETVPPSGVAT</sequence>
<keyword evidence="3" id="KW-0808">Transferase</keyword>
<evidence type="ECO:0000313" key="3">
    <source>
        <dbReference type="EMBL" id="GJS85021.1"/>
    </source>
</evidence>
<name>A0ABQ4Z717_9ASTR</name>
<dbReference type="Pfam" id="PF00078">
    <property type="entry name" value="RVT_1"/>
    <property type="match status" value="1"/>
</dbReference>
<dbReference type="EMBL" id="BQNB010011020">
    <property type="protein sequence ID" value="GJS85021.1"/>
    <property type="molecule type" value="Genomic_DNA"/>
</dbReference>
<dbReference type="PROSITE" id="PS50878">
    <property type="entry name" value="RT_POL"/>
    <property type="match status" value="1"/>
</dbReference>
<evidence type="ECO:0000313" key="4">
    <source>
        <dbReference type="Proteomes" id="UP001151760"/>
    </source>
</evidence>
<feature type="chain" id="PRO_5045905405" evidence="1">
    <location>
        <begin position="35"/>
        <end position="599"/>
    </location>
</feature>
<keyword evidence="3" id="KW-0548">Nucleotidyltransferase</keyword>
<evidence type="ECO:0000259" key="2">
    <source>
        <dbReference type="PROSITE" id="PS50878"/>
    </source>
</evidence>
<accession>A0ABQ4Z717</accession>
<feature type="domain" description="Reverse transcriptase" evidence="2">
    <location>
        <begin position="119"/>
        <end position="298"/>
    </location>
</feature>
<proteinExistence type="predicted"/>
<dbReference type="InterPro" id="IPR043502">
    <property type="entry name" value="DNA/RNA_pol_sf"/>
</dbReference>
<dbReference type="Proteomes" id="UP001151760">
    <property type="component" value="Unassembled WGS sequence"/>
</dbReference>
<organism evidence="3 4">
    <name type="scientific">Tanacetum coccineum</name>
    <dbReference type="NCBI Taxonomy" id="301880"/>
    <lineage>
        <taxon>Eukaryota</taxon>
        <taxon>Viridiplantae</taxon>
        <taxon>Streptophyta</taxon>
        <taxon>Embryophyta</taxon>
        <taxon>Tracheophyta</taxon>
        <taxon>Spermatophyta</taxon>
        <taxon>Magnoliopsida</taxon>
        <taxon>eudicotyledons</taxon>
        <taxon>Gunneridae</taxon>
        <taxon>Pentapetalae</taxon>
        <taxon>asterids</taxon>
        <taxon>campanulids</taxon>
        <taxon>Asterales</taxon>
        <taxon>Asteraceae</taxon>
        <taxon>Asteroideae</taxon>
        <taxon>Anthemideae</taxon>
        <taxon>Anthemidinae</taxon>
        <taxon>Tanacetum</taxon>
    </lineage>
</organism>
<dbReference type="SUPFAM" id="SSF53098">
    <property type="entry name" value="Ribonuclease H-like"/>
    <property type="match status" value="1"/>
</dbReference>
<dbReference type="Gene3D" id="3.10.10.10">
    <property type="entry name" value="HIV Type 1 Reverse Transcriptase, subunit A, domain 1"/>
    <property type="match status" value="1"/>
</dbReference>
<dbReference type="InterPro" id="IPR043128">
    <property type="entry name" value="Rev_trsase/Diguanyl_cyclase"/>
</dbReference>
<keyword evidence="3" id="KW-0695">RNA-directed DNA polymerase</keyword>
<dbReference type="InterPro" id="IPR036397">
    <property type="entry name" value="RNaseH_sf"/>
</dbReference>
<dbReference type="InterPro" id="IPR000477">
    <property type="entry name" value="RT_dom"/>
</dbReference>
<dbReference type="Gene3D" id="3.30.420.10">
    <property type="entry name" value="Ribonuclease H-like superfamily/Ribonuclease H"/>
    <property type="match status" value="1"/>
</dbReference>
<feature type="signal peptide" evidence="1">
    <location>
        <begin position="1"/>
        <end position="34"/>
    </location>
</feature>
<gene>
    <name evidence="3" type="ORF">Tco_0751562</name>
</gene>
<evidence type="ECO:0000256" key="1">
    <source>
        <dbReference type="SAM" id="SignalP"/>
    </source>
</evidence>
<reference evidence="3" key="2">
    <citation type="submission" date="2022-01" db="EMBL/GenBank/DDBJ databases">
        <authorList>
            <person name="Yamashiro T."/>
            <person name="Shiraishi A."/>
            <person name="Satake H."/>
            <person name="Nakayama K."/>
        </authorList>
    </citation>
    <scope>NUCLEOTIDE SEQUENCE</scope>
</reference>
<reference evidence="3" key="1">
    <citation type="journal article" date="2022" name="Int. J. Mol. Sci.">
        <title>Draft Genome of Tanacetum Coccineum: Genomic Comparison of Closely Related Tanacetum-Family Plants.</title>
        <authorList>
            <person name="Yamashiro T."/>
            <person name="Shiraishi A."/>
            <person name="Nakayama K."/>
            <person name="Satake H."/>
        </authorList>
    </citation>
    <scope>NUCLEOTIDE SEQUENCE</scope>
</reference>
<keyword evidence="4" id="KW-1185">Reference proteome</keyword>
<dbReference type="InterPro" id="IPR053134">
    <property type="entry name" value="RNA-dir_DNA_polymerase"/>
</dbReference>
<dbReference type="SUPFAM" id="SSF56672">
    <property type="entry name" value="DNA/RNA polymerases"/>
    <property type="match status" value="1"/>
</dbReference>
<dbReference type="PANTHER" id="PTHR24559:SF427">
    <property type="entry name" value="RNA-DIRECTED DNA POLYMERASE"/>
    <property type="match status" value="1"/>
</dbReference>
<comment type="caution">
    <text evidence="3">The sequence shown here is derived from an EMBL/GenBank/DDBJ whole genome shotgun (WGS) entry which is preliminary data.</text>
</comment>